<dbReference type="Proteomes" id="UP000269221">
    <property type="component" value="Unassembled WGS sequence"/>
</dbReference>
<comment type="caution">
    <text evidence="1">The sequence shown here is derived from an EMBL/GenBank/DDBJ whole genome shotgun (WGS) entry which is preliminary data.</text>
</comment>
<reference evidence="1 2" key="1">
    <citation type="submission" date="2018-07" db="EMBL/GenBank/DDBJ databases">
        <title>A high quality draft genome assembly of the barn swallow (H. rustica rustica).</title>
        <authorList>
            <person name="Formenti G."/>
            <person name="Chiara M."/>
            <person name="Poveda L."/>
            <person name="Francoijs K.-J."/>
            <person name="Bonisoli-Alquati A."/>
            <person name="Canova L."/>
            <person name="Gianfranceschi L."/>
            <person name="Horner D.S."/>
            <person name="Saino N."/>
        </authorList>
    </citation>
    <scope>NUCLEOTIDE SEQUENCE [LARGE SCALE GENOMIC DNA]</scope>
    <source>
        <strain evidence="1">Chelidonia</strain>
        <tissue evidence="1">Blood</tissue>
    </source>
</reference>
<sequence>MADFPLAKALRALQENDRRWLKGRQKMQLKRDAVKLSRKQYELDKFGHQGNAHLKLHSDSGPKIFALNQEKRNWFKWKFWFSWSGNKKKLRTRSSAVFLDDGKLADTQLK</sequence>
<evidence type="ECO:0000313" key="2">
    <source>
        <dbReference type="Proteomes" id="UP000269221"/>
    </source>
</evidence>
<evidence type="ECO:0000313" key="1">
    <source>
        <dbReference type="EMBL" id="RMB98406.1"/>
    </source>
</evidence>
<keyword evidence="2" id="KW-1185">Reference proteome</keyword>
<name>A0A3M0JU22_HIRRU</name>
<protein>
    <submittedName>
        <fullName evidence="1">Uncharacterized protein</fullName>
    </submittedName>
</protein>
<gene>
    <name evidence="1" type="ORF">DUI87_25312</name>
</gene>
<dbReference type="AlphaFoldDB" id="A0A3M0JU22"/>
<accession>A0A3M0JU22</accession>
<proteinExistence type="predicted"/>
<organism evidence="1 2">
    <name type="scientific">Hirundo rustica rustica</name>
    <dbReference type="NCBI Taxonomy" id="333673"/>
    <lineage>
        <taxon>Eukaryota</taxon>
        <taxon>Metazoa</taxon>
        <taxon>Chordata</taxon>
        <taxon>Craniata</taxon>
        <taxon>Vertebrata</taxon>
        <taxon>Euteleostomi</taxon>
        <taxon>Archelosauria</taxon>
        <taxon>Archosauria</taxon>
        <taxon>Dinosauria</taxon>
        <taxon>Saurischia</taxon>
        <taxon>Theropoda</taxon>
        <taxon>Coelurosauria</taxon>
        <taxon>Aves</taxon>
        <taxon>Neognathae</taxon>
        <taxon>Neoaves</taxon>
        <taxon>Telluraves</taxon>
        <taxon>Australaves</taxon>
        <taxon>Passeriformes</taxon>
        <taxon>Sylvioidea</taxon>
        <taxon>Hirundinidae</taxon>
        <taxon>Hirundo</taxon>
    </lineage>
</organism>
<dbReference type="EMBL" id="QRBI01000153">
    <property type="protein sequence ID" value="RMB98406.1"/>
    <property type="molecule type" value="Genomic_DNA"/>
</dbReference>